<accession>A0A7X0Y5U5</accession>
<organism evidence="4 5">
    <name type="scientific">Listeria grandensis</name>
    <dbReference type="NCBI Taxonomy" id="1494963"/>
    <lineage>
        <taxon>Bacteria</taxon>
        <taxon>Bacillati</taxon>
        <taxon>Bacillota</taxon>
        <taxon>Bacilli</taxon>
        <taxon>Bacillales</taxon>
        <taxon>Listeriaceae</taxon>
        <taxon>Listeria</taxon>
    </lineage>
</organism>
<proteinExistence type="predicted"/>
<dbReference type="InterPro" id="IPR046776">
    <property type="entry name" value="Pectate_lyase_5"/>
</dbReference>
<feature type="domain" description="Bacterial Ig" evidence="3">
    <location>
        <begin position="563"/>
        <end position="644"/>
    </location>
</feature>
<gene>
    <name evidence="4" type="ORF">HCA69_14435</name>
</gene>
<dbReference type="Pfam" id="PF20622">
    <property type="entry name" value="Big_15"/>
    <property type="match status" value="8"/>
</dbReference>
<reference evidence="4 5" key="1">
    <citation type="submission" date="2020-03" db="EMBL/GenBank/DDBJ databases">
        <title>Soil Listeria distribution.</title>
        <authorList>
            <person name="Liao J."/>
            <person name="Wiedmann M."/>
        </authorList>
    </citation>
    <scope>NUCLEOTIDE SEQUENCE [LARGE SCALE GENOMIC DNA]</scope>
    <source>
        <strain evidence="4 5">FSL L7-0741</strain>
    </source>
</reference>
<dbReference type="Proteomes" id="UP000535908">
    <property type="component" value="Unassembled WGS sequence"/>
</dbReference>
<evidence type="ECO:0000313" key="5">
    <source>
        <dbReference type="Proteomes" id="UP000535908"/>
    </source>
</evidence>
<evidence type="ECO:0000259" key="3">
    <source>
        <dbReference type="Pfam" id="PF20622"/>
    </source>
</evidence>
<dbReference type="Pfam" id="PF20585">
    <property type="entry name" value="Pectate_lyase_5"/>
    <property type="match status" value="1"/>
</dbReference>
<feature type="chain" id="PRO_5030793194" description="Bacterial Ig domain-containing protein" evidence="2">
    <location>
        <begin position="35"/>
        <end position="1252"/>
    </location>
</feature>
<keyword evidence="2" id="KW-0732">Signal</keyword>
<feature type="domain" description="Bacterial Ig" evidence="3">
    <location>
        <begin position="822"/>
        <end position="905"/>
    </location>
</feature>
<dbReference type="EMBL" id="JAARWN010000019">
    <property type="protein sequence ID" value="MBC1937572.1"/>
    <property type="molecule type" value="Genomic_DNA"/>
</dbReference>
<name>A0A7X0Y5U5_9LIST</name>
<feature type="domain" description="Bacterial Ig" evidence="3">
    <location>
        <begin position="649"/>
        <end position="733"/>
    </location>
</feature>
<feature type="domain" description="Bacterial Ig" evidence="3">
    <location>
        <begin position="737"/>
        <end position="817"/>
    </location>
</feature>
<feature type="domain" description="Bacterial Ig" evidence="3">
    <location>
        <begin position="910"/>
        <end position="994"/>
    </location>
</feature>
<evidence type="ECO:0000256" key="1">
    <source>
        <dbReference type="SAM" id="MobiDB-lite"/>
    </source>
</evidence>
<feature type="domain" description="Bacterial Ig" evidence="3">
    <location>
        <begin position="997"/>
        <end position="1081"/>
    </location>
</feature>
<protein>
    <recommendedName>
        <fullName evidence="3">Bacterial Ig domain-containing protein</fullName>
    </recommendedName>
</protein>
<feature type="signal peptide" evidence="2">
    <location>
        <begin position="1"/>
        <end position="34"/>
    </location>
</feature>
<dbReference type="AlphaFoldDB" id="A0A7X0Y5U5"/>
<evidence type="ECO:0000256" key="2">
    <source>
        <dbReference type="SAM" id="SignalP"/>
    </source>
</evidence>
<dbReference type="InterPro" id="IPR046746">
    <property type="entry name" value="Big_15"/>
</dbReference>
<feature type="compositionally biased region" description="Basic and acidic residues" evidence="1">
    <location>
        <begin position="86"/>
        <end position="97"/>
    </location>
</feature>
<evidence type="ECO:0000313" key="4">
    <source>
        <dbReference type="EMBL" id="MBC1937572.1"/>
    </source>
</evidence>
<sequence length="1252" mass="132603">MKKKLLKKGCILGLTSVLISSQIVLSTAPFIASAEEKIINPTEEKQQEDVQTPELVEQKVDGATDNDKTEDDSTKEDKALNPFSELKTENSEKKENETTVNEAKSATDPAPKSQRDQRAAISVSTFAQFRDAFANDQIREITLTNGFSFTGNITGVRNSNLTVHGNNQTINMGSYYIHSLANRGMRLTLENLNTRGGRFGESYAAISYDNYGHVTLRNVTHQGGEYVLAEGGITLGGNVNARITDRQNLSNSISVWGTRAPIGGGGPFIVEEGANVNISQETGNVYQGSMLLGMATQFVIRKNAVFNLQAINSSRTTPPYGDALIVSRSTITPVIESGAEMNLYTGISGLRGIQSNFSGINVQPGAKLNINTNGGTGIYNSSRTTLNFAGDIDIKNSAATGQTIYAAAGSSMIFGGQDIGARSKGSLASTPDMQWNNVSGSASFSGNNTATNSTTNASFNSQFRLQNVNWLTSKTATGIENTTINGLTTASTVATGTAEPNSIVEIKANGIGINTGVANGNGTYSISIPLQTVGTTVTAQASLNGQVSNIAQTVVRAANIPVGTIRPDVYSTGSSSITGSYTGDVTRAELFVNGQYVSQGGTFPSNGSFSYYVNSSRINLGDNVVLVAYSADGTELDRRTVIVVSGVTGSLWPDDYRLGAASITGSFSGDINFARIVINGVPTNHWGGNFNSANGTFSFYVAPNLIGAGDLVTIQGFNSSDLSTVIDEVPVQVVVQGTIAPNDYRVGDTNIIGTYTGDVVRTQLIVNGQNVNTGGNFVNGNFTHFVPAGRIQAGANVELVAFDAADRELDRQTVRVIANTQGTITPADYQVGDTNITGTYTGDVTSARLLVNGNIVTPAGGTFDQNGTFRFFVRAGTIRVGDRVELIALDAPNGRELDRKQVRVIANTQGTITPADYRIGDTNITGTYTGDVTSARLLVNGNIVTLAGGDFDQNGTFRFFVRAGTIRASDRVDLVAFDAPNGRELDRKQVRIANTQGTITPADYRVGDTHITGTYTGDVTSARLIVNGNTVTLAGGDFDQNGTFRFFVRAGTIRVGDIVDLVAFDAPNGRELDRKQVRIANTQGTITPADYRVGDTNITGTYTGDVTSARLVVNGNIVTPGGGDFRQNGTFSYFVRAGVIQAGDIVTLVAMDANDRELDQTNVRVNPNIQGTITLNSYTAGGANLTGTFTGDIARGRITVNGVVGNWGGDFRQNGTFTYYVGNLGLTAGDRVTLTGFSLDHTELDDSTITVQ</sequence>
<feature type="domain" description="Bacterial Ig" evidence="3">
    <location>
        <begin position="1171"/>
        <end position="1252"/>
    </location>
</feature>
<comment type="caution">
    <text evidence="4">The sequence shown here is derived from an EMBL/GenBank/DDBJ whole genome shotgun (WGS) entry which is preliminary data.</text>
</comment>
<dbReference type="RefSeq" id="WP_185527392.1">
    <property type="nucleotide sequence ID" value="NZ_JAARWN010000019.1"/>
</dbReference>
<feature type="compositionally biased region" description="Basic and acidic residues" evidence="1">
    <location>
        <begin position="56"/>
        <end position="79"/>
    </location>
</feature>
<feature type="region of interest" description="Disordered" evidence="1">
    <location>
        <begin position="41"/>
        <end position="119"/>
    </location>
</feature>
<feature type="domain" description="Bacterial Ig" evidence="3">
    <location>
        <begin position="1084"/>
        <end position="1166"/>
    </location>
</feature>